<proteinExistence type="predicted"/>
<accession>A0A4R0KK25</accession>
<feature type="region of interest" description="Disordered" evidence="1">
    <location>
        <begin position="1"/>
        <end position="168"/>
    </location>
</feature>
<evidence type="ECO:0008006" key="4">
    <source>
        <dbReference type="Google" id="ProtNLM"/>
    </source>
</evidence>
<dbReference type="RefSeq" id="WP_131356912.1">
    <property type="nucleotide sequence ID" value="NZ_SJKB01000005.1"/>
</dbReference>
<comment type="caution">
    <text evidence="2">The sequence shown here is derived from an EMBL/GenBank/DDBJ whole genome shotgun (WGS) entry which is preliminary data.</text>
</comment>
<name>A0A4R0KK25_9ACTN</name>
<protein>
    <recommendedName>
        <fullName evidence="4">MinD-like ATPase involved in chromosome partitioning or flagellar assembly</fullName>
    </recommendedName>
</protein>
<feature type="compositionally biased region" description="Pro residues" evidence="1">
    <location>
        <begin position="104"/>
        <end position="152"/>
    </location>
</feature>
<evidence type="ECO:0000313" key="2">
    <source>
        <dbReference type="EMBL" id="TCC61021.1"/>
    </source>
</evidence>
<sequence>MTESNWQGDMLRQMAEQSPAEEQARTDNPPAPAEPGPEAPPAPAPPQQQYPAQPYPQEQYPPQQYVQPQYDQQPYPPQQEYYPPQQPYEQYPQQPYPQQQYPPQQYPPQQYPPPPYDQAQYPPPQPVPYQYAPPPPPPYQQYPPQQQPPPPQQDGWGAPQPQQEGDEGDSVFRHFRRIASEAAYLVGASGRMQRDVDHIATIRRPIAIMRRVGVLSPVTDGGTSTVTALLATMLAAQRSDRVVAVDVDPAGAELSRRLEMSLGAGPIEGVSLVRADPHPEAVRTSLAEVQIQGSRDVGLAVVDCPGTMFDEVATEMASAGHCAVLVVPSAQQVANYCLTQLDQLTPDGQDVLLSRGVIVITMVENVHPGSINWLVEAFRQRGLEPVVLPYDVHIAQSWPIHTESLQAETRRAVLELAARVVETVTRTAG</sequence>
<feature type="compositionally biased region" description="Low complexity" evidence="1">
    <location>
        <begin position="153"/>
        <end position="163"/>
    </location>
</feature>
<feature type="compositionally biased region" description="Low complexity" evidence="1">
    <location>
        <begin position="49"/>
        <end position="103"/>
    </location>
</feature>
<dbReference type="Gene3D" id="3.40.50.300">
    <property type="entry name" value="P-loop containing nucleotide triphosphate hydrolases"/>
    <property type="match status" value="1"/>
</dbReference>
<reference evidence="2 3" key="1">
    <citation type="submission" date="2019-02" db="EMBL/GenBank/DDBJ databases">
        <title>Kribbella capetownensis sp. nov. and Kribbella speibonae sp. nov., isolated from soil.</title>
        <authorList>
            <person name="Curtis S.M."/>
            <person name="Norton I."/>
            <person name="Everest G.J."/>
            <person name="Meyers P.R."/>
        </authorList>
    </citation>
    <scope>NUCLEOTIDE SEQUENCE [LARGE SCALE GENOMIC DNA]</scope>
    <source>
        <strain evidence="2 3">NRRL B-24813</strain>
    </source>
</reference>
<evidence type="ECO:0000256" key="1">
    <source>
        <dbReference type="SAM" id="MobiDB-lite"/>
    </source>
</evidence>
<keyword evidence="3" id="KW-1185">Reference proteome</keyword>
<dbReference type="InterPro" id="IPR027417">
    <property type="entry name" value="P-loop_NTPase"/>
</dbReference>
<organism evidence="2 3">
    <name type="scientific">Kribbella pittospori</name>
    <dbReference type="NCBI Taxonomy" id="722689"/>
    <lineage>
        <taxon>Bacteria</taxon>
        <taxon>Bacillati</taxon>
        <taxon>Actinomycetota</taxon>
        <taxon>Actinomycetes</taxon>
        <taxon>Propionibacteriales</taxon>
        <taxon>Kribbellaceae</taxon>
        <taxon>Kribbella</taxon>
    </lineage>
</organism>
<evidence type="ECO:0000313" key="3">
    <source>
        <dbReference type="Proteomes" id="UP000291144"/>
    </source>
</evidence>
<dbReference type="Proteomes" id="UP000291144">
    <property type="component" value="Unassembled WGS sequence"/>
</dbReference>
<dbReference type="AlphaFoldDB" id="A0A4R0KK25"/>
<dbReference type="EMBL" id="SJKB01000005">
    <property type="protein sequence ID" value="TCC61021.1"/>
    <property type="molecule type" value="Genomic_DNA"/>
</dbReference>
<dbReference type="OrthoDB" id="3425679at2"/>
<dbReference type="SUPFAM" id="SSF52540">
    <property type="entry name" value="P-loop containing nucleoside triphosphate hydrolases"/>
    <property type="match status" value="1"/>
</dbReference>
<dbReference type="PRINTS" id="PR01217">
    <property type="entry name" value="PRICHEXTENSN"/>
</dbReference>
<feature type="compositionally biased region" description="Pro residues" evidence="1">
    <location>
        <begin position="29"/>
        <end position="48"/>
    </location>
</feature>
<gene>
    <name evidence="2" type="ORF">E0H73_17340</name>
</gene>